<dbReference type="PANTHER" id="PTHR38926:SF5">
    <property type="entry name" value="F-BOX AND LEUCINE-RICH REPEAT PROTEIN 6"/>
    <property type="match status" value="1"/>
</dbReference>
<dbReference type="EMBL" id="VDMD01000002">
    <property type="protein sequence ID" value="TRM68022.1"/>
    <property type="molecule type" value="Genomic_DNA"/>
</dbReference>
<feature type="domain" description="F-box" evidence="1">
    <location>
        <begin position="81"/>
        <end position="127"/>
    </location>
</feature>
<dbReference type="PANTHER" id="PTHR38926">
    <property type="entry name" value="F-BOX DOMAIN CONTAINING PROTEIN, EXPRESSED"/>
    <property type="match status" value="1"/>
</dbReference>
<dbReference type="SUPFAM" id="SSF52047">
    <property type="entry name" value="RNI-like"/>
    <property type="match status" value="1"/>
</dbReference>
<gene>
    <name evidence="2" type="ORF">BD626DRAFT_450254</name>
</gene>
<dbReference type="InterPro" id="IPR036047">
    <property type="entry name" value="F-box-like_dom_sf"/>
</dbReference>
<dbReference type="STRING" id="97359.A0A550CTA6"/>
<comment type="caution">
    <text evidence="2">The sequence shown here is derived from an EMBL/GenBank/DDBJ whole genome shotgun (WGS) entry which is preliminary data.</text>
</comment>
<proteinExistence type="predicted"/>
<sequence length="534" mass="60269">MASLWSFRPLISPPTPRGTVEDRSLDRSEIQEHISRHEGSIRHLDIRIAGLLKDVRDLQLQKFTHQQAVSKYLGLITLARKLPPELLALIFELCVQDGYTRTPLYVSHVCSEWREATKAPTLWRYIHVSAGDRNPYARTAFWLSRARNVPLRITLDVGLDVAHISSSVDMLLYRASDWETFSLDATTVSHANQVLDMCARVQGFQQLRTVSLSVAQETTVLDVPGLGAEDFHPMRSALREAPLLNTLHVARPFLPEPGVLPSHLTVFTLHLSSHPTTIYSISALASVLTELANLRDLSIALTAGLKHAFILRGNDHPLPVVLPDLQSLTLVGTESMFEIVEYIQAPVLRRLLIRSCVEPSGEPSAPLAFSLRRFIEGCAPPIDMLELHDIDLPPTSFAFCFANLRQLKHLRLHESDIEDDDVLRLMNCPSLSTLELRWCGQVSGKAIIDLVEHKMRRDGHVPVGELVMINCSFVEDDDIVALAERTVCRLVITDENDYCRPFGCCQNERYRRRLQLRRLAAHGMNQSHRKRLII</sequence>
<evidence type="ECO:0000313" key="2">
    <source>
        <dbReference type="EMBL" id="TRM68022.1"/>
    </source>
</evidence>
<dbReference type="AlphaFoldDB" id="A0A550CTA6"/>
<protein>
    <recommendedName>
        <fullName evidence="1">F-box domain-containing protein</fullName>
    </recommendedName>
</protein>
<keyword evidence="3" id="KW-1185">Reference proteome</keyword>
<dbReference type="SUPFAM" id="SSF81383">
    <property type="entry name" value="F-box domain"/>
    <property type="match status" value="1"/>
</dbReference>
<dbReference type="Pfam" id="PF12937">
    <property type="entry name" value="F-box-like"/>
    <property type="match status" value="1"/>
</dbReference>
<dbReference type="InterPro" id="IPR032675">
    <property type="entry name" value="LRR_dom_sf"/>
</dbReference>
<organism evidence="2 3">
    <name type="scientific">Schizophyllum amplum</name>
    <dbReference type="NCBI Taxonomy" id="97359"/>
    <lineage>
        <taxon>Eukaryota</taxon>
        <taxon>Fungi</taxon>
        <taxon>Dikarya</taxon>
        <taxon>Basidiomycota</taxon>
        <taxon>Agaricomycotina</taxon>
        <taxon>Agaricomycetes</taxon>
        <taxon>Agaricomycetidae</taxon>
        <taxon>Agaricales</taxon>
        <taxon>Schizophyllaceae</taxon>
        <taxon>Schizophyllum</taxon>
    </lineage>
</organism>
<dbReference type="Gene3D" id="3.80.10.10">
    <property type="entry name" value="Ribonuclease Inhibitor"/>
    <property type="match status" value="1"/>
</dbReference>
<dbReference type="OrthoDB" id="3063971at2759"/>
<evidence type="ECO:0000313" key="3">
    <source>
        <dbReference type="Proteomes" id="UP000320762"/>
    </source>
</evidence>
<evidence type="ECO:0000259" key="1">
    <source>
        <dbReference type="Pfam" id="PF12937"/>
    </source>
</evidence>
<name>A0A550CTA6_9AGAR</name>
<accession>A0A550CTA6</accession>
<dbReference type="InterPro" id="IPR001810">
    <property type="entry name" value="F-box_dom"/>
</dbReference>
<dbReference type="Gene3D" id="1.20.1280.50">
    <property type="match status" value="1"/>
</dbReference>
<dbReference type="Proteomes" id="UP000320762">
    <property type="component" value="Unassembled WGS sequence"/>
</dbReference>
<reference evidence="2 3" key="1">
    <citation type="journal article" date="2019" name="New Phytol.">
        <title>Comparative genomics reveals unique wood-decay strategies and fruiting body development in the Schizophyllaceae.</title>
        <authorList>
            <person name="Almasi E."/>
            <person name="Sahu N."/>
            <person name="Krizsan K."/>
            <person name="Balint B."/>
            <person name="Kovacs G.M."/>
            <person name="Kiss B."/>
            <person name="Cseklye J."/>
            <person name="Drula E."/>
            <person name="Henrissat B."/>
            <person name="Nagy I."/>
            <person name="Chovatia M."/>
            <person name="Adam C."/>
            <person name="LaButti K."/>
            <person name="Lipzen A."/>
            <person name="Riley R."/>
            <person name="Grigoriev I.V."/>
            <person name="Nagy L.G."/>
        </authorList>
    </citation>
    <scope>NUCLEOTIDE SEQUENCE [LARGE SCALE GENOMIC DNA]</scope>
    <source>
        <strain evidence="2 3">NL-1724</strain>
    </source>
</reference>